<keyword evidence="7 14" id="KW-0863">Zinc-finger</keyword>
<comment type="function">
    <text evidence="13">E3 ubiquitin-protein ligase that mediates monoubiquitination of histone H2B to form H2BK123ub1. H2BK123ub1 gives a specific tag for epigenetic transcriptional activation and is also a prerequisite for H3K4me and H3K79me formation.</text>
</comment>
<dbReference type="PROSITE" id="PS50089">
    <property type="entry name" value="ZF_RING_2"/>
    <property type="match status" value="1"/>
</dbReference>
<keyword evidence="6 15" id="KW-0479">Metal-binding</keyword>
<comment type="pathway">
    <text evidence="3 15">Protein modification; protein ubiquitination.</text>
</comment>
<evidence type="ECO:0000313" key="20">
    <source>
        <dbReference type="Proteomes" id="UP000812966"/>
    </source>
</evidence>
<keyword evidence="11 15" id="KW-0175">Coiled coil</keyword>
<proteinExistence type="inferred from homology"/>
<dbReference type="EC" id="2.3.2.27" evidence="15"/>
<feature type="coiled-coil region" evidence="16">
    <location>
        <begin position="712"/>
        <end position="809"/>
    </location>
</feature>
<dbReference type="UniPathway" id="UPA00143"/>
<evidence type="ECO:0000256" key="13">
    <source>
        <dbReference type="ARBA" id="ARBA00059679"/>
    </source>
</evidence>
<keyword evidence="12 15" id="KW-0539">Nucleus</keyword>
<dbReference type="GO" id="GO:0033503">
    <property type="term" value="C:HULC complex"/>
    <property type="evidence" value="ECO:0007669"/>
    <property type="project" value="TreeGrafter"/>
</dbReference>
<feature type="compositionally biased region" description="Low complexity" evidence="17">
    <location>
        <begin position="1"/>
        <end position="18"/>
    </location>
</feature>
<dbReference type="Pfam" id="PF26095">
    <property type="entry name" value="CC_Bre1"/>
    <property type="match status" value="1"/>
</dbReference>
<evidence type="ECO:0000256" key="2">
    <source>
        <dbReference type="ARBA" id="ARBA00004123"/>
    </source>
</evidence>
<evidence type="ECO:0000256" key="6">
    <source>
        <dbReference type="ARBA" id="ARBA00022723"/>
    </source>
</evidence>
<feature type="coiled-coil region" evidence="16">
    <location>
        <begin position="348"/>
        <end position="417"/>
    </location>
</feature>
<dbReference type="InterPro" id="IPR017907">
    <property type="entry name" value="Znf_RING_CS"/>
</dbReference>
<dbReference type="InterPro" id="IPR058643">
    <property type="entry name" value="BRE1-like_CC"/>
</dbReference>
<feature type="coiled-coil region" evidence="16">
    <location>
        <begin position="541"/>
        <end position="597"/>
    </location>
</feature>
<evidence type="ECO:0000256" key="10">
    <source>
        <dbReference type="ARBA" id="ARBA00022853"/>
    </source>
</evidence>
<dbReference type="PANTHER" id="PTHR23163">
    <property type="entry name" value="RING FINGER PROTEIN-RELATED"/>
    <property type="match status" value="1"/>
</dbReference>
<evidence type="ECO:0000256" key="14">
    <source>
        <dbReference type="PROSITE-ProRule" id="PRU00175"/>
    </source>
</evidence>
<dbReference type="Proteomes" id="UP000812966">
    <property type="component" value="Unassembled WGS sequence"/>
</dbReference>
<dbReference type="PROSITE" id="PS00518">
    <property type="entry name" value="ZF_RING_1"/>
    <property type="match status" value="1"/>
</dbReference>
<evidence type="ECO:0000313" key="19">
    <source>
        <dbReference type="EMBL" id="KAG7575439.1"/>
    </source>
</evidence>
<comment type="catalytic activity">
    <reaction evidence="1 15">
        <text>S-ubiquitinyl-[E2 ubiquitin-conjugating enzyme]-L-cysteine + [acceptor protein]-L-lysine = [E2 ubiquitin-conjugating enzyme]-L-cysteine + N(6)-ubiquitinyl-[acceptor protein]-L-lysine.</text>
        <dbReference type="EC" id="2.3.2.27"/>
    </reaction>
</comment>
<accession>A0A8K0JRS2</accession>
<feature type="compositionally biased region" description="Basic and acidic residues" evidence="17">
    <location>
        <begin position="79"/>
        <end position="89"/>
    </location>
</feature>
<dbReference type="OrthoDB" id="10266039at2759"/>
<dbReference type="Pfam" id="PF00097">
    <property type="entry name" value="zf-C3HC4"/>
    <property type="match status" value="1"/>
</dbReference>
<feature type="compositionally biased region" description="Basic and acidic residues" evidence="17">
    <location>
        <begin position="285"/>
        <end position="299"/>
    </location>
</feature>
<dbReference type="GO" id="GO:0008270">
    <property type="term" value="F:zinc ion binding"/>
    <property type="evidence" value="ECO:0007669"/>
    <property type="project" value="UniProtKB-KW"/>
</dbReference>
<feature type="domain" description="RING-type" evidence="18">
    <location>
        <begin position="838"/>
        <end position="876"/>
    </location>
</feature>
<feature type="coiled-coil region" evidence="16">
    <location>
        <begin position="649"/>
        <end position="683"/>
    </location>
</feature>
<comment type="caution">
    <text evidence="19">The sequence shown here is derived from an EMBL/GenBank/DDBJ whole genome shotgun (WGS) entry which is preliminary data.</text>
</comment>
<evidence type="ECO:0000256" key="15">
    <source>
        <dbReference type="RuleBase" id="RU365038"/>
    </source>
</evidence>
<evidence type="ECO:0000256" key="8">
    <source>
        <dbReference type="ARBA" id="ARBA00022786"/>
    </source>
</evidence>
<feature type="coiled-coil region" evidence="16">
    <location>
        <begin position="225"/>
        <end position="252"/>
    </location>
</feature>
<keyword evidence="10 15" id="KW-0156">Chromatin regulator</keyword>
<comment type="subcellular location">
    <subcellularLocation>
        <location evidence="2 15">Nucleus</location>
    </subcellularLocation>
</comment>
<keyword evidence="8 15" id="KW-0833">Ubl conjugation pathway</keyword>
<gene>
    <name evidence="19" type="ORF">FFLO_00258</name>
</gene>
<keyword evidence="20" id="KW-1185">Reference proteome</keyword>
<evidence type="ECO:0000256" key="7">
    <source>
        <dbReference type="ARBA" id="ARBA00022771"/>
    </source>
</evidence>
<dbReference type="InterPro" id="IPR018957">
    <property type="entry name" value="Znf_C3HC4_RING-type"/>
</dbReference>
<dbReference type="GO" id="GO:0005634">
    <property type="term" value="C:nucleus"/>
    <property type="evidence" value="ECO:0007669"/>
    <property type="project" value="UniProtKB-SubCell"/>
</dbReference>
<sequence>MSHGSSPLGPSSTSASSSFAQHITTNASASSSSSPYHLAPGGPSSRPAKRVKVEHTNSQDGRIGASSVSGSGSGSMGRMGERARSYSMREEEEEEREPEYVGDPANLEQYRKEAIYLSLLSSKRHTFRTQKRVKELENQLKGLQSGVIVVEKVWGDVMRLLEGAAAGSSRADEGREVELPSIIESLKDPTLQAQLESRLPSLQNLLSRLFPTSTSTPTLTNFSLSATLESALESLRIERDELVQKYESVVLELDGVKHKCDRWKLEYERVQRGEETAGEQGRGTRLGEVKEEDIAKKGEGATGESSGEGQRLLKEEGDKAAMEDRIAGTNGNHHAETNGQILTAANDHENLLTRLKSKDLEIDRLSEEKTRLQSEMDFLKEVAWNPTEDAVTASAMFKALKAEFEEQRTDADEAKRLGEVAEKRADELVGNQEGFKAAMEYSYNQKFESLDRLIRAKDADIARLRGQRDAIREENDMLKGEKQVVFNSIKETDEMVASAEERLKAVQSELKRLRSRSAAEAGEQSYLGFLLEKSGQELDYVRSLENKITEAGDRERALQEQIKSYMRDRDTPNITGLMRAEGRAREEAEKYKRMYQEREAAAKNGPNSTLLEQVAEKSKEIDRLAGMLEEREAATMTLYSEVENLSKAYEQMERTATKKVYDLKSLENQALEAMTVKAKAEHKYFAECRKSAALLDQQQAITKTLEAQRVALDKSRKVEDDLRSQLAGQEKEIIALKNKHLLASKQVQRLETDVVRYKSEAEESSHRAEGREKINSDRLEELKQAQAENRSLKTEIEETKHKLKQSQSMLKSTQGKGVSVGEVALQKERDMLFGILRCTACHLRFKTKILAPCLHTFCDECITARLTNRNRKCITCMKPFAESDVKNLF</sequence>
<feature type="region of interest" description="Disordered" evidence="17">
    <location>
        <begin position="272"/>
        <end position="311"/>
    </location>
</feature>
<evidence type="ECO:0000256" key="16">
    <source>
        <dbReference type="SAM" id="Coils"/>
    </source>
</evidence>
<organism evidence="19 20">
    <name type="scientific">Filobasidium floriforme</name>
    <dbReference type="NCBI Taxonomy" id="5210"/>
    <lineage>
        <taxon>Eukaryota</taxon>
        <taxon>Fungi</taxon>
        <taxon>Dikarya</taxon>
        <taxon>Basidiomycota</taxon>
        <taxon>Agaricomycotina</taxon>
        <taxon>Tremellomycetes</taxon>
        <taxon>Filobasidiales</taxon>
        <taxon>Filobasidiaceae</taxon>
        <taxon>Filobasidium</taxon>
    </lineage>
</organism>
<evidence type="ECO:0000256" key="4">
    <source>
        <dbReference type="ARBA" id="ARBA00005555"/>
    </source>
</evidence>
<dbReference type="InterPro" id="IPR001841">
    <property type="entry name" value="Znf_RING"/>
</dbReference>
<evidence type="ECO:0000256" key="17">
    <source>
        <dbReference type="SAM" id="MobiDB-lite"/>
    </source>
</evidence>
<dbReference type="CDD" id="cd16499">
    <property type="entry name" value="RING-HC_Bre1-like"/>
    <property type="match status" value="1"/>
</dbReference>
<evidence type="ECO:0000256" key="12">
    <source>
        <dbReference type="ARBA" id="ARBA00023242"/>
    </source>
</evidence>
<dbReference type="EMBL" id="JABELV010000003">
    <property type="protein sequence ID" value="KAG7575439.1"/>
    <property type="molecule type" value="Genomic_DNA"/>
</dbReference>
<dbReference type="Gene3D" id="3.30.40.10">
    <property type="entry name" value="Zinc/RING finger domain, C3HC4 (zinc finger)"/>
    <property type="match status" value="1"/>
</dbReference>
<dbReference type="InterPro" id="IPR013083">
    <property type="entry name" value="Znf_RING/FYVE/PHD"/>
</dbReference>
<dbReference type="GO" id="GO:0061630">
    <property type="term" value="F:ubiquitin protein ligase activity"/>
    <property type="evidence" value="ECO:0007669"/>
    <property type="project" value="UniProtKB-EC"/>
</dbReference>
<dbReference type="SUPFAM" id="SSF57850">
    <property type="entry name" value="RING/U-box"/>
    <property type="match status" value="1"/>
</dbReference>
<dbReference type="Pfam" id="PF08647">
    <property type="entry name" value="BRE1"/>
    <property type="match status" value="1"/>
</dbReference>
<reference evidence="19" key="1">
    <citation type="submission" date="2020-04" db="EMBL/GenBank/DDBJ databases">
        <title>Analysis of mating type loci in Filobasidium floriforme.</title>
        <authorList>
            <person name="Nowrousian M."/>
        </authorList>
    </citation>
    <scope>NUCLEOTIDE SEQUENCE</scope>
    <source>
        <strain evidence="19">CBS 6242</strain>
    </source>
</reference>
<evidence type="ECO:0000256" key="1">
    <source>
        <dbReference type="ARBA" id="ARBA00000900"/>
    </source>
</evidence>
<feature type="coiled-coil region" evidence="16">
    <location>
        <begin position="454"/>
        <end position="516"/>
    </location>
</feature>
<dbReference type="GO" id="GO:0016567">
    <property type="term" value="P:protein ubiquitination"/>
    <property type="evidence" value="ECO:0007669"/>
    <property type="project" value="UniProtKB-UniRule"/>
</dbReference>
<evidence type="ECO:0000256" key="3">
    <source>
        <dbReference type="ARBA" id="ARBA00004906"/>
    </source>
</evidence>
<feature type="region of interest" description="Disordered" evidence="17">
    <location>
        <begin position="1"/>
        <end position="101"/>
    </location>
</feature>
<name>A0A8K0JRS2_9TREE</name>
<evidence type="ECO:0000256" key="9">
    <source>
        <dbReference type="ARBA" id="ARBA00022833"/>
    </source>
</evidence>
<protein>
    <recommendedName>
        <fullName evidence="15">E3 ubiquitin protein ligase</fullName>
        <ecNumber evidence="15">2.3.2.27</ecNumber>
    </recommendedName>
</protein>
<feature type="compositionally biased region" description="Low complexity" evidence="17">
    <location>
        <begin position="61"/>
        <end position="70"/>
    </location>
</feature>
<keyword evidence="5 15" id="KW-0808">Transferase</keyword>
<dbReference type="InterPro" id="IPR013956">
    <property type="entry name" value="E3_ubiquit_lig_Bre1"/>
</dbReference>
<evidence type="ECO:0000256" key="5">
    <source>
        <dbReference type="ARBA" id="ARBA00022679"/>
    </source>
</evidence>
<keyword evidence="9 15" id="KW-0862">Zinc</keyword>
<dbReference type="PANTHER" id="PTHR23163:SF0">
    <property type="entry name" value="E3 UBIQUITIN-PROTEIN LIGASE BRE1"/>
    <property type="match status" value="1"/>
</dbReference>
<evidence type="ECO:0000256" key="11">
    <source>
        <dbReference type="ARBA" id="ARBA00023054"/>
    </source>
</evidence>
<evidence type="ECO:0000259" key="18">
    <source>
        <dbReference type="PROSITE" id="PS50089"/>
    </source>
</evidence>
<dbReference type="GO" id="GO:0006325">
    <property type="term" value="P:chromatin organization"/>
    <property type="evidence" value="ECO:0007669"/>
    <property type="project" value="UniProtKB-KW"/>
</dbReference>
<comment type="similarity">
    <text evidence="4 15">Belongs to the BRE1 family.</text>
</comment>
<dbReference type="AlphaFoldDB" id="A0A8K0JRS2"/>